<name>A0ABS3YDE8_9BACT</name>
<keyword evidence="2" id="KW-0472">Membrane</keyword>
<evidence type="ECO:0000313" key="3">
    <source>
        <dbReference type="EMBL" id="MBO9152711.1"/>
    </source>
</evidence>
<feature type="region of interest" description="Disordered" evidence="1">
    <location>
        <begin position="124"/>
        <end position="152"/>
    </location>
</feature>
<evidence type="ECO:0000313" key="4">
    <source>
        <dbReference type="Proteomes" id="UP000679126"/>
    </source>
</evidence>
<accession>A0ABS3YDE8</accession>
<evidence type="ECO:0000256" key="1">
    <source>
        <dbReference type="SAM" id="MobiDB-lite"/>
    </source>
</evidence>
<dbReference type="Gene3D" id="2.60.40.1120">
    <property type="entry name" value="Carboxypeptidase-like, regulatory domain"/>
    <property type="match status" value="1"/>
</dbReference>
<dbReference type="InterPro" id="IPR008969">
    <property type="entry name" value="CarboxyPept-like_regulatory"/>
</dbReference>
<reference evidence="4" key="1">
    <citation type="submission" date="2021-03" db="EMBL/GenBank/DDBJ databases">
        <title>Assistant Professor.</title>
        <authorList>
            <person name="Huq M.A."/>
        </authorList>
    </citation>
    <scope>NUCLEOTIDE SEQUENCE [LARGE SCALE GENOMIC DNA]</scope>
    <source>
        <strain evidence="4">MAH-28</strain>
    </source>
</reference>
<dbReference type="Pfam" id="PF13715">
    <property type="entry name" value="CarbopepD_reg_2"/>
    <property type="match status" value="1"/>
</dbReference>
<dbReference type="Proteomes" id="UP000679126">
    <property type="component" value="Unassembled WGS sequence"/>
</dbReference>
<keyword evidence="2" id="KW-0812">Transmembrane</keyword>
<gene>
    <name evidence="3" type="ORF">J7I43_10845</name>
</gene>
<sequence>MADNQKHIKPTADLIRRYLAGELDDRTMHALEKQALDDPLLADALEGYAMHPPDQSAAVADLRSRFEERLQGGEKAVTAVPTAAPETGKVRRLDYRWAAAAVVLVILTVGGLIMLNREPNPQVAQELQPKTTDTAASVEPGLPDNSETTDTDFSFKKDSAVAPALAAPQAAPAAEEKAAKKLAESEKISLDKEHSEKVNAAYSRELLKAKTAVAPPPPPLAAARKPETFGYAPGAKTVAPLNGDIDTILIGRKRTDTSFMAYNADIARRKALAQGNKVEGVVTGAESKYPRYSEENDIRILSGRVIDAESGERLTGVQIRVQGSRRAAVTDTAGYFAVGIEPNRKVNLDFSHIGYEPANVVVAGNDSNVNVRLAGRNSALSEVVVVRQGNVRKKVLTAAMPYYGDTAYRRYLEGISTVPVKGLKEKQSGEVEISFTVMPNGSLKNFKAHHPFHQEAGKAAIKNVEDGPEWLPASNGKKSTVRLKVPIELVPAQ</sequence>
<dbReference type="EMBL" id="JAGHKP010000002">
    <property type="protein sequence ID" value="MBO9152711.1"/>
    <property type="molecule type" value="Genomic_DNA"/>
</dbReference>
<keyword evidence="2" id="KW-1133">Transmembrane helix</keyword>
<feature type="transmembrane region" description="Helical" evidence="2">
    <location>
        <begin position="97"/>
        <end position="115"/>
    </location>
</feature>
<dbReference type="SUPFAM" id="SSF49464">
    <property type="entry name" value="Carboxypeptidase regulatory domain-like"/>
    <property type="match status" value="1"/>
</dbReference>
<feature type="compositionally biased region" description="Polar residues" evidence="1">
    <location>
        <begin position="124"/>
        <end position="135"/>
    </location>
</feature>
<comment type="caution">
    <text evidence="3">The sequence shown here is derived from an EMBL/GenBank/DDBJ whole genome shotgun (WGS) entry which is preliminary data.</text>
</comment>
<organism evidence="3 4">
    <name type="scientific">Chitinophaga chungangae</name>
    <dbReference type="NCBI Taxonomy" id="2821488"/>
    <lineage>
        <taxon>Bacteria</taxon>
        <taxon>Pseudomonadati</taxon>
        <taxon>Bacteroidota</taxon>
        <taxon>Chitinophagia</taxon>
        <taxon>Chitinophagales</taxon>
        <taxon>Chitinophagaceae</taxon>
        <taxon>Chitinophaga</taxon>
    </lineage>
</organism>
<evidence type="ECO:0000256" key="2">
    <source>
        <dbReference type="SAM" id="Phobius"/>
    </source>
</evidence>
<proteinExistence type="predicted"/>
<protein>
    <submittedName>
        <fullName evidence="3">Carboxypeptidase-like regulatory domain-containing protein</fullName>
    </submittedName>
</protein>
<dbReference type="Gene3D" id="3.30.1150.10">
    <property type="match status" value="1"/>
</dbReference>
<keyword evidence="4" id="KW-1185">Reference proteome</keyword>
<dbReference type="RefSeq" id="WP_209145694.1">
    <property type="nucleotide sequence ID" value="NZ_JAGHKP010000002.1"/>
</dbReference>